<accession>A0A8W8IHJ7</accession>
<dbReference type="InterPro" id="IPR011042">
    <property type="entry name" value="6-blade_b-propeller_TolB-like"/>
</dbReference>
<dbReference type="PANTHER" id="PTHR25462">
    <property type="entry name" value="BONUS, ISOFORM C-RELATED"/>
    <property type="match status" value="1"/>
</dbReference>
<dbReference type="Gene3D" id="2.120.10.30">
    <property type="entry name" value="TolB, C-terminal domain"/>
    <property type="match status" value="1"/>
</dbReference>
<dbReference type="SMART" id="SM00336">
    <property type="entry name" value="BBOX"/>
    <property type="match status" value="2"/>
</dbReference>
<keyword evidence="6" id="KW-1185">Reference proteome</keyword>
<name>A0A8W8IHJ7_MAGGI</name>
<dbReference type="SUPFAM" id="SSF57845">
    <property type="entry name" value="B-box zinc-binding domain"/>
    <property type="match status" value="1"/>
</dbReference>
<proteinExistence type="predicted"/>
<evidence type="ECO:0000256" key="3">
    <source>
        <dbReference type="PROSITE-ProRule" id="PRU00504"/>
    </source>
</evidence>
<feature type="domain" description="B box-type" evidence="4">
    <location>
        <begin position="65"/>
        <end position="102"/>
    </location>
</feature>
<keyword evidence="1" id="KW-0677">Repeat</keyword>
<dbReference type="GO" id="GO:0061630">
    <property type="term" value="F:ubiquitin protein ligase activity"/>
    <property type="evidence" value="ECO:0007669"/>
    <property type="project" value="TreeGrafter"/>
</dbReference>
<keyword evidence="2" id="KW-0479">Metal-binding</keyword>
<evidence type="ECO:0000313" key="5">
    <source>
        <dbReference type="EnsemblMetazoa" id="G14331.1:cds"/>
    </source>
</evidence>
<evidence type="ECO:0000256" key="1">
    <source>
        <dbReference type="ARBA" id="ARBA00022737"/>
    </source>
</evidence>
<keyword evidence="2" id="KW-0862">Zinc</keyword>
<dbReference type="EnsemblMetazoa" id="G14331.1">
    <property type="protein sequence ID" value="G14331.1:cds"/>
    <property type="gene ID" value="G14331"/>
</dbReference>
<protein>
    <recommendedName>
        <fullName evidence="4">B box-type domain-containing protein</fullName>
    </recommendedName>
</protein>
<evidence type="ECO:0000259" key="4">
    <source>
        <dbReference type="PROSITE" id="PS50119"/>
    </source>
</evidence>
<dbReference type="SUPFAM" id="SSF101898">
    <property type="entry name" value="NHL repeat"/>
    <property type="match status" value="1"/>
</dbReference>
<feature type="repeat" description="NHL" evidence="3">
    <location>
        <begin position="433"/>
        <end position="460"/>
    </location>
</feature>
<organism evidence="5 6">
    <name type="scientific">Magallana gigas</name>
    <name type="common">Pacific oyster</name>
    <name type="synonym">Crassostrea gigas</name>
    <dbReference type="NCBI Taxonomy" id="29159"/>
    <lineage>
        <taxon>Eukaryota</taxon>
        <taxon>Metazoa</taxon>
        <taxon>Spiralia</taxon>
        <taxon>Lophotrochozoa</taxon>
        <taxon>Mollusca</taxon>
        <taxon>Bivalvia</taxon>
        <taxon>Autobranchia</taxon>
        <taxon>Pteriomorphia</taxon>
        <taxon>Ostreida</taxon>
        <taxon>Ostreoidea</taxon>
        <taxon>Ostreidae</taxon>
        <taxon>Magallana</taxon>
    </lineage>
</organism>
<feature type="domain" description="B box-type" evidence="4">
    <location>
        <begin position="8"/>
        <end position="53"/>
    </location>
</feature>
<dbReference type="PANTHER" id="PTHR25462:SF296">
    <property type="entry name" value="MEIOTIC P26, ISOFORM F"/>
    <property type="match status" value="1"/>
</dbReference>
<dbReference type="Gene3D" id="3.30.160.60">
    <property type="entry name" value="Classic Zinc Finger"/>
    <property type="match status" value="1"/>
</dbReference>
<dbReference type="GO" id="GO:0008270">
    <property type="term" value="F:zinc ion binding"/>
    <property type="evidence" value="ECO:0007669"/>
    <property type="project" value="UniProtKB-KW"/>
</dbReference>
<evidence type="ECO:0000313" key="6">
    <source>
        <dbReference type="Proteomes" id="UP000005408"/>
    </source>
</evidence>
<dbReference type="Pfam" id="PF01436">
    <property type="entry name" value="NHL"/>
    <property type="match status" value="1"/>
</dbReference>
<dbReference type="AlphaFoldDB" id="A0A8W8IHJ7"/>
<dbReference type="InterPro" id="IPR000315">
    <property type="entry name" value="Znf_B-box"/>
</dbReference>
<keyword evidence="2" id="KW-0863">Zinc-finger</keyword>
<dbReference type="PROSITE" id="PS51125">
    <property type="entry name" value="NHL"/>
    <property type="match status" value="1"/>
</dbReference>
<reference evidence="5" key="1">
    <citation type="submission" date="2022-08" db="UniProtKB">
        <authorList>
            <consortium name="EnsemblMetazoa"/>
        </authorList>
    </citation>
    <scope>IDENTIFICATION</scope>
    <source>
        <strain evidence="5">05x7-T-G4-1.051#20</strain>
    </source>
</reference>
<evidence type="ECO:0000256" key="2">
    <source>
        <dbReference type="PROSITE-ProRule" id="PRU00024"/>
    </source>
</evidence>
<dbReference type="Proteomes" id="UP000005408">
    <property type="component" value="Unassembled WGS sequence"/>
</dbReference>
<dbReference type="PROSITE" id="PS50119">
    <property type="entry name" value="ZF_BBOX"/>
    <property type="match status" value="2"/>
</dbReference>
<dbReference type="CDD" id="cd19756">
    <property type="entry name" value="Bbox2"/>
    <property type="match status" value="1"/>
</dbReference>
<dbReference type="InterPro" id="IPR047153">
    <property type="entry name" value="TRIM45/56/19-like"/>
</dbReference>
<sequence length="503" mass="57195">MNRPCSAPDVVQCSMCQTSVAPMYCEVCITHLCKECEEAHLSDSSKVHKVVSFKQHWRSLNYPNCRKHPTKQCDLLCEQCGIHICIKCISSGKHLGHKLVDIYQVFESKKQLLRKDLQEIENSLYPTHKQIASNIPVQKTDLKKNSQKLTAIDKLKKLLNSKDVCLVSEYKSTNAEFRKLPPKLKVSLPNFRPQEIHKDQLIELFGYLSASSLTTEEQDYSMTNKGVESPSQDWSLMDVPQVITAIDTGYEYIYGVACLNDTEVWTRGNSNIMKLYNLRGELVKSIQTKSGNMPEDIKVTENGDLVYTDFGYRTVNVVKNSQIQTVITLQKWGPLSVCSTSSGDLLIVMDSDDHKQTKVVRYSDSTETQTIQFSDEEQPLYSSDGFKYISENRNLDICVSDNSARAVVVVNQVGKLRFSYTGLCYTTEEPFDPRGITTDSESRILIADYYNHCIHILDQDCQFLRYIKNCNTELPWGLSVDTRGNLSVSVCCKGEVKKIQYYL</sequence>
<dbReference type="InterPro" id="IPR001258">
    <property type="entry name" value="NHL_repeat"/>
</dbReference>
<dbReference type="Pfam" id="PF00643">
    <property type="entry name" value="zf-B_box"/>
    <property type="match status" value="1"/>
</dbReference>